<dbReference type="RefSeq" id="WP_161811090.1">
    <property type="nucleotide sequence ID" value="NZ_BLJN01000001.1"/>
</dbReference>
<dbReference type="InterPro" id="IPR016024">
    <property type="entry name" value="ARM-type_fold"/>
</dbReference>
<dbReference type="Proteomes" id="UP000445000">
    <property type="component" value="Unassembled WGS sequence"/>
</dbReference>
<feature type="compositionally biased region" description="Low complexity" evidence="1">
    <location>
        <begin position="48"/>
        <end position="74"/>
    </location>
</feature>
<dbReference type="AlphaFoldDB" id="A0A829Y8B7"/>
<accession>A0A829Y8B7</accession>
<dbReference type="Gene3D" id="1.25.10.10">
    <property type="entry name" value="Leucine-rich Repeat Variant"/>
    <property type="match status" value="1"/>
</dbReference>
<evidence type="ECO:0000256" key="1">
    <source>
        <dbReference type="SAM" id="MobiDB-lite"/>
    </source>
</evidence>
<organism evidence="2 3">
    <name type="scientific">Steroidobacter agaridevorans</name>
    <dbReference type="NCBI Taxonomy" id="2695856"/>
    <lineage>
        <taxon>Bacteria</taxon>
        <taxon>Pseudomonadati</taxon>
        <taxon>Pseudomonadota</taxon>
        <taxon>Gammaproteobacteria</taxon>
        <taxon>Steroidobacterales</taxon>
        <taxon>Steroidobacteraceae</taxon>
        <taxon>Steroidobacter</taxon>
    </lineage>
</organism>
<dbReference type="Pfam" id="PF13646">
    <property type="entry name" value="HEAT_2"/>
    <property type="match status" value="1"/>
</dbReference>
<evidence type="ECO:0000313" key="3">
    <source>
        <dbReference type="Proteomes" id="UP000445000"/>
    </source>
</evidence>
<reference evidence="3" key="1">
    <citation type="submission" date="2020-01" db="EMBL/GenBank/DDBJ databases">
        <title>'Steroidobacter agaridevorans' sp. nov., agar-degrading bacteria isolated from rhizosphere soils.</title>
        <authorList>
            <person name="Ikenaga M."/>
            <person name="Kataoka M."/>
            <person name="Murouchi A."/>
            <person name="Katsuragi S."/>
            <person name="Sakai M."/>
        </authorList>
    </citation>
    <scope>NUCLEOTIDE SEQUENCE [LARGE SCALE GENOMIC DNA]</scope>
    <source>
        <strain evidence="3">YU21-B</strain>
    </source>
</reference>
<protein>
    <recommendedName>
        <fullName evidence="4">HEAT repeat domain-containing protein</fullName>
    </recommendedName>
</protein>
<feature type="region of interest" description="Disordered" evidence="1">
    <location>
        <begin position="30"/>
        <end position="82"/>
    </location>
</feature>
<dbReference type="SUPFAM" id="SSF48371">
    <property type="entry name" value="ARM repeat"/>
    <property type="match status" value="1"/>
</dbReference>
<name>A0A829Y8B7_9GAMM</name>
<proteinExistence type="predicted"/>
<keyword evidence="3" id="KW-1185">Reference proteome</keyword>
<evidence type="ECO:0000313" key="2">
    <source>
        <dbReference type="EMBL" id="GFE79420.1"/>
    </source>
</evidence>
<evidence type="ECO:0008006" key="4">
    <source>
        <dbReference type="Google" id="ProtNLM"/>
    </source>
</evidence>
<sequence length="184" mass="19265">MRPSVIVASIGMLAVCGGLVYMQTTRDESETAASAATTQPSRTEQAIAPTPDQAATTTATASSSVVTDTTVATAPPSPETVDQWIKDTQDSDPKIRAAAIANLANAPTAQALPALSEVLDAGEPEVDRHIALRSLHALALRDGDENGQVRDVMRRAIYHSDNDGVTQTAQSLLDDVEAAFAEQP</sequence>
<gene>
    <name evidence="2" type="ORF">GCM10011487_14200</name>
</gene>
<dbReference type="InterPro" id="IPR011989">
    <property type="entry name" value="ARM-like"/>
</dbReference>
<dbReference type="EMBL" id="BLJN01000001">
    <property type="protein sequence ID" value="GFE79420.1"/>
    <property type="molecule type" value="Genomic_DNA"/>
</dbReference>
<comment type="caution">
    <text evidence="2">The sequence shown here is derived from an EMBL/GenBank/DDBJ whole genome shotgun (WGS) entry which is preliminary data.</text>
</comment>